<dbReference type="EMBL" id="MT143986">
    <property type="protein sequence ID" value="QJA45132.1"/>
    <property type="molecule type" value="Genomic_DNA"/>
</dbReference>
<proteinExistence type="predicted"/>
<evidence type="ECO:0000313" key="2">
    <source>
        <dbReference type="EMBL" id="QJH97447.1"/>
    </source>
</evidence>
<protein>
    <submittedName>
        <fullName evidence="1">Uncharacterized protein</fullName>
    </submittedName>
</protein>
<gene>
    <name evidence="1" type="ORF">TM448A00186_0044</name>
    <name evidence="2" type="ORF">TM448B01012_0012</name>
</gene>
<name>A0A6H1ZCE3_9ZZZZ</name>
<dbReference type="AlphaFoldDB" id="A0A6H1ZCE3"/>
<sequence length="101" mass="12022">MRKISIKEGREHVVKFMEDAKRRQEERDKETEFWEDLDCGDNKRYFVIRKRNCSTSDDITDILGITNNEELAKSMQSVFCDYEEVNFIKSNISKDTLEVTM</sequence>
<dbReference type="EMBL" id="MT144687">
    <property type="protein sequence ID" value="QJH97447.1"/>
    <property type="molecule type" value="Genomic_DNA"/>
</dbReference>
<reference evidence="1" key="1">
    <citation type="submission" date="2020-03" db="EMBL/GenBank/DDBJ databases">
        <title>The deep terrestrial virosphere.</title>
        <authorList>
            <person name="Holmfeldt K."/>
            <person name="Nilsson E."/>
            <person name="Simone D."/>
            <person name="Lopez-Fernandez M."/>
            <person name="Wu X."/>
            <person name="de Brujin I."/>
            <person name="Lundin D."/>
            <person name="Andersson A."/>
            <person name="Bertilsson S."/>
            <person name="Dopson M."/>
        </authorList>
    </citation>
    <scope>NUCLEOTIDE SEQUENCE</scope>
    <source>
        <strain evidence="1">TM448A00186</strain>
        <strain evidence="2">TM448B01012</strain>
    </source>
</reference>
<evidence type="ECO:0000313" key="1">
    <source>
        <dbReference type="EMBL" id="QJA45132.1"/>
    </source>
</evidence>
<accession>A0A6H1ZCE3</accession>
<organism evidence="1">
    <name type="scientific">viral metagenome</name>
    <dbReference type="NCBI Taxonomy" id="1070528"/>
    <lineage>
        <taxon>unclassified sequences</taxon>
        <taxon>metagenomes</taxon>
        <taxon>organismal metagenomes</taxon>
    </lineage>
</organism>